<keyword evidence="2 4" id="KW-0808">Transferase</keyword>
<evidence type="ECO:0000259" key="5">
    <source>
        <dbReference type="Pfam" id="PF05175"/>
    </source>
</evidence>
<dbReference type="InterPro" id="IPR007848">
    <property type="entry name" value="Small_mtfrase_dom"/>
</dbReference>
<dbReference type="GO" id="GO:0005840">
    <property type="term" value="C:ribosome"/>
    <property type="evidence" value="ECO:0007669"/>
    <property type="project" value="UniProtKB-KW"/>
</dbReference>
<reference evidence="7" key="1">
    <citation type="journal article" date="2019" name="Int. J. Syst. Evol. Microbiol.">
        <title>The Global Catalogue of Microorganisms (GCM) 10K type strain sequencing project: providing services to taxonomists for standard genome sequencing and annotation.</title>
        <authorList>
            <consortium name="The Broad Institute Genomics Platform"/>
            <consortium name="The Broad Institute Genome Sequencing Center for Infectious Disease"/>
            <person name="Wu L."/>
            <person name="Ma J."/>
        </authorList>
    </citation>
    <scope>NUCLEOTIDE SEQUENCE [LARGE SCALE GENOMIC DNA]</scope>
    <source>
        <strain evidence="7">NBRC 100033</strain>
    </source>
</reference>
<keyword evidence="1 4" id="KW-0489">Methyltransferase</keyword>
<proteinExistence type="inferred from homology"/>
<dbReference type="GO" id="GO:0032259">
    <property type="term" value="P:methylation"/>
    <property type="evidence" value="ECO:0007669"/>
    <property type="project" value="UniProtKB-KW"/>
</dbReference>
<dbReference type="EC" id="2.1.1.298" evidence="4"/>
<evidence type="ECO:0000313" key="6">
    <source>
        <dbReference type="EMBL" id="GLR65280.1"/>
    </source>
</evidence>
<keyword evidence="7" id="KW-1185">Reference proteome</keyword>
<evidence type="ECO:0000256" key="2">
    <source>
        <dbReference type="ARBA" id="ARBA00022679"/>
    </source>
</evidence>
<evidence type="ECO:0000256" key="3">
    <source>
        <dbReference type="ARBA" id="ARBA00022691"/>
    </source>
</evidence>
<dbReference type="PANTHER" id="PTHR47806">
    <property type="entry name" value="50S RIBOSOMAL PROTEIN L3 GLUTAMINE METHYLTRANSFERASE"/>
    <property type="match status" value="1"/>
</dbReference>
<dbReference type="HAMAP" id="MF_02125">
    <property type="entry name" value="L3_methyltr_PrmB"/>
    <property type="match status" value="1"/>
</dbReference>
<comment type="similarity">
    <text evidence="4">Belongs to the protein N5-glutamine methyltransferase family. PrmB subfamily.</text>
</comment>
<dbReference type="InterPro" id="IPR017127">
    <property type="entry name" value="Ribosome_uL3_MTase"/>
</dbReference>
<dbReference type="PANTHER" id="PTHR47806:SF1">
    <property type="entry name" value="RIBOSOMAL PROTEIN UL3 GLUTAMINE METHYLTRANSFERASE"/>
    <property type="match status" value="1"/>
</dbReference>
<keyword evidence="6" id="KW-0687">Ribonucleoprotein</keyword>
<keyword evidence="3 4" id="KW-0949">S-adenosyl-L-methionine</keyword>
<dbReference type="InterPro" id="IPR004556">
    <property type="entry name" value="HemK-like"/>
</dbReference>
<evidence type="ECO:0000256" key="1">
    <source>
        <dbReference type="ARBA" id="ARBA00022603"/>
    </source>
</evidence>
<dbReference type="NCBIfam" id="TIGR03533">
    <property type="entry name" value="L3_gln_methyl"/>
    <property type="match status" value="1"/>
</dbReference>
<dbReference type="NCBIfam" id="TIGR00536">
    <property type="entry name" value="hemK_fam"/>
    <property type="match status" value="1"/>
</dbReference>
<organism evidence="6 7">
    <name type="scientific">Marinospirillum insulare</name>
    <dbReference type="NCBI Taxonomy" id="217169"/>
    <lineage>
        <taxon>Bacteria</taxon>
        <taxon>Pseudomonadati</taxon>
        <taxon>Pseudomonadota</taxon>
        <taxon>Gammaproteobacteria</taxon>
        <taxon>Oceanospirillales</taxon>
        <taxon>Oceanospirillaceae</taxon>
        <taxon>Marinospirillum</taxon>
    </lineage>
</organism>
<dbReference type="PROSITE" id="PS00092">
    <property type="entry name" value="N6_MTASE"/>
    <property type="match status" value="1"/>
</dbReference>
<dbReference type="EMBL" id="BSOR01000080">
    <property type="protein sequence ID" value="GLR65280.1"/>
    <property type="molecule type" value="Genomic_DNA"/>
</dbReference>
<dbReference type="InterPro" id="IPR002052">
    <property type="entry name" value="DNA_methylase_N6_adenine_CS"/>
</dbReference>
<dbReference type="InterPro" id="IPR029063">
    <property type="entry name" value="SAM-dependent_MTases_sf"/>
</dbReference>
<gene>
    <name evidence="4 6" type="primary">prmB</name>
    <name evidence="6" type="ORF">GCM10007878_27190</name>
</gene>
<dbReference type="PIRSF" id="PIRSF037167">
    <property type="entry name" value="Mtase_YfcB_prd"/>
    <property type="match status" value="1"/>
</dbReference>
<dbReference type="CDD" id="cd02440">
    <property type="entry name" value="AdoMet_MTases"/>
    <property type="match status" value="1"/>
</dbReference>
<evidence type="ECO:0000256" key="4">
    <source>
        <dbReference type="HAMAP-Rule" id="MF_02125"/>
    </source>
</evidence>
<dbReference type="Gene3D" id="3.40.50.150">
    <property type="entry name" value="Vaccinia Virus protein VP39"/>
    <property type="match status" value="1"/>
</dbReference>
<dbReference type="NCBIfam" id="TIGR03534">
    <property type="entry name" value="RF_mod_PrmC"/>
    <property type="match status" value="1"/>
</dbReference>
<comment type="function">
    <text evidence="4">Methylates ribosomal protein uL3 on a specific glutamine residue.</text>
</comment>
<dbReference type="Gene3D" id="1.10.8.10">
    <property type="entry name" value="DNA helicase RuvA subunit, C-terminal domain"/>
    <property type="match status" value="1"/>
</dbReference>
<protein>
    <recommendedName>
        <fullName evidence="4">Ribosomal protein uL3 glutamine methyltransferase</fullName>
        <shortName evidence="4">uL3 MTase</shortName>
        <ecNumber evidence="4">2.1.1.298</ecNumber>
    </recommendedName>
    <alternativeName>
        <fullName evidence="4">N5-glutamine methyltransferase PrmB</fullName>
    </alternativeName>
</protein>
<keyword evidence="6" id="KW-0689">Ribosomal protein</keyword>
<dbReference type="Proteomes" id="UP001156682">
    <property type="component" value="Unassembled WGS sequence"/>
</dbReference>
<comment type="catalytic activity">
    <reaction evidence="4">
        <text>L-glutaminyl-[ribosomal protein uL3] + S-adenosyl-L-methionine = N(5)-methyl-L-glutaminyl-[ribosomal protein uL3] + S-adenosyl-L-homocysteine + H(+)</text>
        <dbReference type="Rhea" id="RHEA:45020"/>
        <dbReference type="Rhea" id="RHEA-COMP:11063"/>
        <dbReference type="Rhea" id="RHEA-COMP:11064"/>
        <dbReference type="ChEBI" id="CHEBI:15378"/>
        <dbReference type="ChEBI" id="CHEBI:30011"/>
        <dbReference type="ChEBI" id="CHEBI:57856"/>
        <dbReference type="ChEBI" id="CHEBI:59789"/>
        <dbReference type="ChEBI" id="CHEBI:61891"/>
        <dbReference type="EC" id="2.1.1.298"/>
    </reaction>
</comment>
<accession>A0ABQ6A1Y5</accession>
<dbReference type="RefSeq" id="WP_036239692.1">
    <property type="nucleotide sequence ID" value="NZ_BSOR01000080.1"/>
</dbReference>
<dbReference type="GO" id="GO:0008168">
    <property type="term" value="F:methyltransferase activity"/>
    <property type="evidence" value="ECO:0007669"/>
    <property type="project" value="UniProtKB-KW"/>
</dbReference>
<dbReference type="Pfam" id="PF05175">
    <property type="entry name" value="MTS"/>
    <property type="match status" value="1"/>
</dbReference>
<comment type="caution">
    <text evidence="6">The sequence shown here is derived from an EMBL/GenBank/DDBJ whole genome shotgun (WGS) entry which is preliminary data.</text>
</comment>
<dbReference type="SUPFAM" id="SSF53335">
    <property type="entry name" value="S-adenosyl-L-methionine-dependent methyltransferases"/>
    <property type="match status" value="1"/>
</dbReference>
<evidence type="ECO:0000313" key="7">
    <source>
        <dbReference type="Proteomes" id="UP001156682"/>
    </source>
</evidence>
<sequence>MSSITNQSTSSLVQELQTLRDFVRWALTNFNQNHLYYGHGTDNAWDEALHLVLGSLHLPWDTDERLLDARLTHQERENLIRLIKQRCENRTPLPYLLGESWFAGLPFKVDARVLIPRSPIAELILNCFEPWFDETQPPAKILDLCTGSGCIGIACAYAFPTAEVTLSDISQDALEVAKENISRHHLGQRVTALASNLFAALEVDEKFDLIVSNPPYVDPQDLATMPEEYHQEPELALAAGEDGLDLVRIILAQARQHLNDGGLLVVEVGNSETHLEALFPQVPFLWVEFESEAGGVFVLTAEQLDEYQADFNAALTNI</sequence>
<dbReference type="InterPro" id="IPR019874">
    <property type="entry name" value="RF_methyltr_PrmC"/>
</dbReference>
<feature type="domain" description="Methyltransferase small" evidence="5">
    <location>
        <begin position="137"/>
        <end position="221"/>
    </location>
</feature>
<name>A0ABQ6A1Y5_9GAMM</name>